<dbReference type="EMBL" id="UGUA01000002">
    <property type="protein sequence ID" value="SUC34956.1"/>
    <property type="molecule type" value="Genomic_DNA"/>
</dbReference>
<gene>
    <name evidence="1" type="ORF">NCTC12026_01332</name>
</gene>
<protein>
    <submittedName>
        <fullName evidence="1">Uncharacterized protein</fullName>
    </submittedName>
</protein>
<evidence type="ECO:0000313" key="1">
    <source>
        <dbReference type="EMBL" id="SUC34956.1"/>
    </source>
</evidence>
<accession>A0A379G206</accession>
<dbReference type="Proteomes" id="UP000255129">
    <property type="component" value="Unassembled WGS sequence"/>
</dbReference>
<reference evidence="1 2" key="1">
    <citation type="submission" date="2018-06" db="EMBL/GenBank/DDBJ databases">
        <authorList>
            <consortium name="Pathogen Informatics"/>
            <person name="Doyle S."/>
        </authorList>
    </citation>
    <scope>NUCLEOTIDE SEQUENCE [LARGE SCALE GENOMIC DNA]</scope>
    <source>
        <strain evidence="1 2">NCTC12026</strain>
    </source>
</reference>
<dbReference type="RefSeq" id="WP_115164110.1">
    <property type="nucleotide sequence ID" value="NZ_UGUA01000002.1"/>
</dbReference>
<proteinExistence type="predicted"/>
<organism evidence="1 2">
    <name type="scientific">Providencia rustigianii</name>
    <dbReference type="NCBI Taxonomy" id="158850"/>
    <lineage>
        <taxon>Bacteria</taxon>
        <taxon>Pseudomonadati</taxon>
        <taxon>Pseudomonadota</taxon>
        <taxon>Gammaproteobacteria</taxon>
        <taxon>Enterobacterales</taxon>
        <taxon>Morganellaceae</taxon>
        <taxon>Providencia</taxon>
    </lineage>
</organism>
<dbReference type="OrthoDB" id="6460271at2"/>
<dbReference type="AlphaFoldDB" id="A0A379G206"/>
<evidence type="ECO:0000313" key="2">
    <source>
        <dbReference type="Proteomes" id="UP000255129"/>
    </source>
</evidence>
<sequence length="479" mass="55491">MATQIEYSIPFKQKPMLTYITEKKPDRFENKLIKTSNISPIKLGICHGISNSFLMYENSNLGSEYIKKISDSFSAISCDKIKDNILDKYIRNSIIKFNLPIFESLISQGINNQISYGNSFDFDRMSSKIRELIFDRKKQNESNIEYIKRIVSGNKITDIFNDPSVLIDEYDTIHSLDVFIKKIDSLKNEFNVSDKLLFKIKMEIPLNNKDISNFLICFFSYKLKESNLQLTERKLNSGLINDNTHTIDNNVNMSTFGQLKTKNEIKNCIEMALDRKGYYYCLISIKGHCMAISAKKNKSADITIYKFFDAEKGLLITEDKNKFHKNISAILDNFNALGKTHQTKSGQVLASIFSIDKKIGSKIKLKIPEFNFIDIQNHIKNSLIKDKVKIDLLNNYKIKLKQHDTIKNITKATVYGHYKQWDIYSNETDVKKMVNSISEKLPIIKHKKGSLYINQSGDIHSYNLKFNLSRVIKNMFNFY</sequence>
<name>A0A379G206_9GAMM</name>